<protein>
    <submittedName>
        <fullName evidence="2">Uncharacterized protein</fullName>
    </submittedName>
</protein>
<feature type="region of interest" description="Disordered" evidence="1">
    <location>
        <begin position="68"/>
        <end position="115"/>
    </location>
</feature>
<keyword evidence="3" id="KW-1185">Reference proteome</keyword>
<comment type="caution">
    <text evidence="2">The sequence shown here is derived from an EMBL/GenBank/DDBJ whole genome shotgun (WGS) entry which is preliminary data.</text>
</comment>
<evidence type="ECO:0000313" key="3">
    <source>
        <dbReference type="Proteomes" id="UP001433071"/>
    </source>
</evidence>
<gene>
    <name evidence="2" type="ORF">NKI36_14815</name>
</gene>
<dbReference type="EMBL" id="JAMYQB010000010">
    <property type="protein sequence ID" value="MER9405312.1"/>
    <property type="molecule type" value="Genomic_DNA"/>
</dbReference>
<proteinExistence type="predicted"/>
<reference evidence="2 3" key="1">
    <citation type="journal article" date="2024" name="Proc. Natl. Acad. Sci. U.S.A.">
        <title>The evolutionary genomics of adaptation to stress in wild rhizobium bacteria.</title>
        <authorList>
            <person name="Kehlet-Delgado H."/>
            <person name="Montoya A.P."/>
            <person name="Jensen K.T."/>
            <person name="Wendlandt C.E."/>
            <person name="Dexheimer C."/>
            <person name="Roberts M."/>
            <person name="Torres Martinez L."/>
            <person name="Friesen M.L."/>
            <person name="Griffitts J.S."/>
            <person name="Porter S.S."/>
        </authorList>
    </citation>
    <scope>NUCLEOTIDE SEQUENCE [LARGE SCALE GENOMIC DNA]</scope>
    <source>
        <strain evidence="2 3">M0641</strain>
    </source>
</reference>
<dbReference type="Proteomes" id="UP001433071">
    <property type="component" value="Unassembled WGS sequence"/>
</dbReference>
<name>A0ABV1YZY7_9HYPH</name>
<feature type="compositionally biased region" description="Polar residues" evidence="1">
    <location>
        <begin position="98"/>
        <end position="115"/>
    </location>
</feature>
<sequence length="115" mass="12220">MPVRAAIVGSSEKSAEIIEEHRRRAKPPNESAEFCRPVHLIRSRGRNTKMESQMGFFGKYFSGLLGKKSTDGKGSGDMRKATGAGPALAAHSKDAKTSAPTGQSTKASSKNADGR</sequence>
<evidence type="ECO:0000256" key="1">
    <source>
        <dbReference type="SAM" id="MobiDB-lite"/>
    </source>
</evidence>
<dbReference type="RefSeq" id="WP_352558440.1">
    <property type="nucleotide sequence ID" value="NZ_JAMYQB010000010.1"/>
</dbReference>
<feature type="compositionally biased region" description="Basic and acidic residues" evidence="1">
    <location>
        <begin position="68"/>
        <end position="80"/>
    </location>
</feature>
<organism evidence="2 3">
    <name type="scientific">Mesorhizobium caraganae</name>
    <dbReference type="NCBI Taxonomy" id="483206"/>
    <lineage>
        <taxon>Bacteria</taxon>
        <taxon>Pseudomonadati</taxon>
        <taxon>Pseudomonadota</taxon>
        <taxon>Alphaproteobacteria</taxon>
        <taxon>Hyphomicrobiales</taxon>
        <taxon>Phyllobacteriaceae</taxon>
        <taxon>Mesorhizobium</taxon>
    </lineage>
</organism>
<evidence type="ECO:0000313" key="2">
    <source>
        <dbReference type="EMBL" id="MER9405312.1"/>
    </source>
</evidence>
<accession>A0ABV1YZY7</accession>